<dbReference type="EMBL" id="BBWV01000001">
    <property type="protein sequence ID" value="GAO41460.1"/>
    <property type="molecule type" value="Genomic_DNA"/>
</dbReference>
<sequence length="129" mass="13065">MLGAGSSLLTSLASNPNLSSFASLLQTPGLDKALGSALKGDFTMLAPTNSALSGLGQDALTNLTKSENIDQLAGMLKNQIVPGKLDASQLAAGGVKTAGGNNLNLGTAQLGEMIKGKNFNIIPVDQLLK</sequence>
<accession>A0A0E9MWH9</accession>
<dbReference type="AlphaFoldDB" id="A0A0E9MWH9"/>
<reference evidence="2 3" key="1">
    <citation type="submission" date="2015-04" db="EMBL/GenBank/DDBJ databases">
        <title>Whole genome shotgun sequence of Flavihumibacter petaseus NBRC 106054.</title>
        <authorList>
            <person name="Miyazawa S."/>
            <person name="Hosoyama A."/>
            <person name="Hashimoto M."/>
            <person name="Noguchi M."/>
            <person name="Tsuchikane K."/>
            <person name="Ohji S."/>
            <person name="Yamazoe A."/>
            <person name="Ichikawa N."/>
            <person name="Kimura A."/>
            <person name="Fujita N."/>
        </authorList>
    </citation>
    <scope>NUCLEOTIDE SEQUENCE [LARGE SCALE GENOMIC DNA]</scope>
    <source>
        <strain evidence="2 3">NBRC 106054</strain>
    </source>
</reference>
<keyword evidence="3" id="KW-1185">Reference proteome</keyword>
<protein>
    <recommendedName>
        <fullName evidence="1">FAS1 domain-containing protein</fullName>
    </recommendedName>
</protein>
<evidence type="ECO:0000313" key="3">
    <source>
        <dbReference type="Proteomes" id="UP000033121"/>
    </source>
</evidence>
<evidence type="ECO:0000259" key="1">
    <source>
        <dbReference type="PROSITE" id="PS50213"/>
    </source>
</evidence>
<dbReference type="STRING" id="1220578.FPE01S_01_04730"/>
<dbReference type="InterPro" id="IPR036378">
    <property type="entry name" value="FAS1_dom_sf"/>
</dbReference>
<dbReference type="Proteomes" id="UP000033121">
    <property type="component" value="Unassembled WGS sequence"/>
</dbReference>
<name>A0A0E9MWH9_9BACT</name>
<gene>
    <name evidence="2" type="ORF">FPE01S_01_04730</name>
</gene>
<dbReference type="Gene3D" id="2.30.180.10">
    <property type="entry name" value="FAS1 domain"/>
    <property type="match status" value="1"/>
</dbReference>
<proteinExistence type="predicted"/>
<dbReference type="SUPFAM" id="SSF82153">
    <property type="entry name" value="FAS1 domain"/>
    <property type="match status" value="1"/>
</dbReference>
<comment type="caution">
    <text evidence="2">The sequence shown here is derived from an EMBL/GenBank/DDBJ whole genome shotgun (WGS) entry which is preliminary data.</text>
</comment>
<feature type="domain" description="FAS1" evidence="1">
    <location>
        <begin position="5"/>
        <end position="129"/>
    </location>
</feature>
<dbReference type="InterPro" id="IPR000782">
    <property type="entry name" value="FAS1_domain"/>
</dbReference>
<dbReference type="PROSITE" id="PS50213">
    <property type="entry name" value="FAS1"/>
    <property type="match status" value="1"/>
</dbReference>
<organism evidence="2 3">
    <name type="scientific">Flavihumibacter petaseus NBRC 106054</name>
    <dbReference type="NCBI Taxonomy" id="1220578"/>
    <lineage>
        <taxon>Bacteria</taxon>
        <taxon>Pseudomonadati</taxon>
        <taxon>Bacteroidota</taxon>
        <taxon>Chitinophagia</taxon>
        <taxon>Chitinophagales</taxon>
        <taxon>Chitinophagaceae</taxon>
        <taxon>Flavihumibacter</taxon>
    </lineage>
</organism>
<dbReference type="Pfam" id="PF02469">
    <property type="entry name" value="Fasciclin"/>
    <property type="match status" value="1"/>
</dbReference>
<evidence type="ECO:0000313" key="2">
    <source>
        <dbReference type="EMBL" id="GAO41460.1"/>
    </source>
</evidence>